<reference evidence="1 2" key="1">
    <citation type="submission" date="2020-09" db="EMBL/GenBank/DDBJ databases">
        <title>De no assembly of potato wild relative species, Solanum commersonii.</title>
        <authorList>
            <person name="Cho K."/>
        </authorList>
    </citation>
    <scope>NUCLEOTIDE SEQUENCE [LARGE SCALE GENOMIC DNA]</scope>
    <source>
        <strain evidence="1">LZ3.2</strain>
        <tissue evidence="1">Leaf</tissue>
    </source>
</reference>
<gene>
    <name evidence="1" type="ORF">H5410_062958</name>
</gene>
<accession>A0A9J5WDV7</accession>
<dbReference type="EMBL" id="JACXVP010000012">
    <property type="protein sequence ID" value="KAG5573192.1"/>
    <property type="molecule type" value="Genomic_DNA"/>
</dbReference>
<dbReference type="OrthoDB" id="768353at2759"/>
<dbReference type="Proteomes" id="UP000824120">
    <property type="component" value="Chromosome 12"/>
</dbReference>
<comment type="caution">
    <text evidence="1">The sequence shown here is derived from an EMBL/GenBank/DDBJ whole genome shotgun (WGS) entry which is preliminary data.</text>
</comment>
<organism evidence="1 2">
    <name type="scientific">Solanum commersonii</name>
    <name type="common">Commerson's wild potato</name>
    <name type="synonym">Commerson's nightshade</name>
    <dbReference type="NCBI Taxonomy" id="4109"/>
    <lineage>
        <taxon>Eukaryota</taxon>
        <taxon>Viridiplantae</taxon>
        <taxon>Streptophyta</taxon>
        <taxon>Embryophyta</taxon>
        <taxon>Tracheophyta</taxon>
        <taxon>Spermatophyta</taxon>
        <taxon>Magnoliopsida</taxon>
        <taxon>eudicotyledons</taxon>
        <taxon>Gunneridae</taxon>
        <taxon>Pentapetalae</taxon>
        <taxon>asterids</taxon>
        <taxon>lamiids</taxon>
        <taxon>Solanales</taxon>
        <taxon>Solanaceae</taxon>
        <taxon>Solanoideae</taxon>
        <taxon>Solaneae</taxon>
        <taxon>Solanum</taxon>
    </lineage>
</organism>
<proteinExistence type="predicted"/>
<keyword evidence="2" id="KW-1185">Reference proteome</keyword>
<name>A0A9J5WDV7_SOLCO</name>
<evidence type="ECO:0008006" key="3">
    <source>
        <dbReference type="Google" id="ProtNLM"/>
    </source>
</evidence>
<evidence type="ECO:0000313" key="1">
    <source>
        <dbReference type="EMBL" id="KAG5573192.1"/>
    </source>
</evidence>
<dbReference type="AlphaFoldDB" id="A0A9J5WDV7"/>
<protein>
    <recommendedName>
        <fullName evidence="3">Reverse transcriptase</fullName>
    </recommendedName>
</protein>
<sequence>MGLHEDRSLAAFYLRWSHGVCYFADDIVLIDEAERVNARLEVWRQAESKGDVLDEAGWRSETCHHGSFLRKKVLSILDHVIQGLGDIGNDVTHRIGVAWRKWRFAWSLAALLYGRSVGAKRIRVQKMHIRGDEDVEMDVWAH</sequence>
<evidence type="ECO:0000313" key="2">
    <source>
        <dbReference type="Proteomes" id="UP000824120"/>
    </source>
</evidence>